<dbReference type="PANTHER" id="PTHR32060:SF30">
    <property type="entry name" value="CARBOXY-TERMINAL PROCESSING PROTEASE CTPA"/>
    <property type="match status" value="1"/>
</dbReference>
<dbReference type="InterPro" id="IPR041489">
    <property type="entry name" value="PDZ_6"/>
</dbReference>
<evidence type="ECO:0000256" key="2">
    <source>
        <dbReference type="ARBA" id="ARBA00022670"/>
    </source>
</evidence>
<comment type="similarity">
    <text evidence="1 5">Belongs to the peptidase S41A family.</text>
</comment>
<evidence type="ECO:0000313" key="9">
    <source>
        <dbReference type="Proteomes" id="UP000591071"/>
    </source>
</evidence>
<dbReference type="CDD" id="cd06782">
    <property type="entry name" value="cpPDZ_CPP-like"/>
    <property type="match status" value="1"/>
</dbReference>
<keyword evidence="4 5" id="KW-0720">Serine protease</keyword>
<dbReference type="Gene3D" id="3.30.750.44">
    <property type="match status" value="1"/>
</dbReference>
<dbReference type="Pfam" id="PF22694">
    <property type="entry name" value="CtpB_N-like"/>
    <property type="match status" value="1"/>
</dbReference>
<dbReference type="Pfam" id="PF03572">
    <property type="entry name" value="Peptidase_S41"/>
    <property type="match status" value="1"/>
</dbReference>
<dbReference type="EMBL" id="JABAFG010000016">
    <property type="protein sequence ID" value="NME28893.1"/>
    <property type="molecule type" value="Genomic_DNA"/>
</dbReference>
<dbReference type="Proteomes" id="UP000591071">
    <property type="component" value="Unassembled WGS sequence"/>
</dbReference>
<comment type="caution">
    <text evidence="8">The sequence shown here is derived from an EMBL/GenBank/DDBJ whole genome shotgun (WGS) entry which is preliminary data.</text>
</comment>
<dbReference type="InterPro" id="IPR055210">
    <property type="entry name" value="CtpA/B_N"/>
</dbReference>
<gene>
    <name evidence="8" type="ORF">HF872_09715</name>
</gene>
<dbReference type="RefSeq" id="WP_059077216.1">
    <property type="nucleotide sequence ID" value="NZ_JABAFG010000016.1"/>
</dbReference>
<dbReference type="SUPFAM" id="SSF50156">
    <property type="entry name" value="PDZ domain-like"/>
    <property type="match status" value="1"/>
</dbReference>
<dbReference type="InterPro" id="IPR029045">
    <property type="entry name" value="ClpP/crotonase-like_dom_sf"/>
</dbReference>
<keyword evidence="6" id="KW-1133">Transmembrane helix</keyword>
<dbReference type="GO" id="GO:0008236">
    <property type="term" value="F:serine-type peptidase activity"/>
    <property type="evidence" value="ECO:0007669"/>
    <property type="project" value="UniProtKB-KW"/>
</dbReference>
<dbReference type="InterPro" id="IPR001478">
    <property type="entry name" value="PDZ"/>
</dbReference>
<dbReference type="PROSITE" id="PS50106">
    <property type="entry name" value="PDZ"/>
    <property type="match status" value="1"/>
</dbReference>
<dbReference type="InterPro" id="IPR004447">
    <property type="entry name" value="Peptidase_S41A"/>
</dbReference>
<keyword evidence="6" id="KW-0812">Transmembrane</keyword>
<dbReference type="SMART" id="SM00245">
    <property type="entry name" value="TSPc"/>
    <property type="match status" value="1"/>
</dbReference>
<feature type="transmembrane region" description="Helical" evidence="6">
    <location>
        <begin position="12"/>
        <end position="36"/>
    </location>
</feature>
<dbReference type="Pfam" id="PF17820">
    <property type="entry name" value="PDZ_6"/>
    <property type="match status" value="1"/>
</dbReference>
<dbReference type="NCBIfam" id="TIGR00225">
    <property type="entry name" value="prc"/>
    <property type="match status" value="1"/>
</dbReference>
<dbReference type="InterPro" id="IPR036034">
    <property type="entry name" value="PDZ_sf"/>
</dbReference>
<dbReference type="Gene3D" id="2.30.42.10">
    <property type="match status" value="1"/>
</dbReference>
<dbReference type="SMART" id="SM00228">
    <property type="entry name" value="PDZ"/>
    <property type="match status" value="1"/>
</dbReference>
<dbReference type="InterPro" id="IPR005151">
    <property type="entry name" value="Tail-specific_protease"/>
</dbReference>
<accession>A0A848C2X6</accession>
<proteinExistence type="inferred from homology"/>
<evidence type="ECO:0000256" key="3">
    <source>
        <dbReference type="ARBA" id="ARBA00022801"/>
    </source>
</evidence>
<dbReference type="GO" id="GO:0007165">
    <property type="term" value="P:signal transduction"/>
    <property type="evidence" value="ECO:0007669"/>
    <property type="project" value="TreeGrafter"/>
</dbReference>
<organism evidence="8 9">
    <name type="scientific">Megasphaera hexanoica</name>
    <dbReference type="NCBI Taxonomy" id="1675036"/>
    <lineage>
        <taxon>Bacteria</taxon>
        <taxon>Bacillati</taxon>
        <taxon>Bacillota</taxon>
        <taxon>Negativicutes</taxon>
        <taxon>Veillonellales</taxon>
        <taxon>Veillonellaceae</taxon>
        <taxon>Megasphaera</taxon>
    </lineage>
</organism>
<dbReference type="PROSITE" id="PS51257">
    <property type="entry name" value="PROKAR_LIPOPROTEIN"/>
    <property type="match status" value="1"/>
</dbReference>
<dbReference type="GO" id="GO:0030288">
    <property type="term" value="C:outer membrane-bounded periplasmic space"/>
    <property type="evidence" value="ECO:0007669"/>
    <property type="project" value="TreeGrafter"/>
</dbReference>
<evidence type="ECO:0000259" key="7">
    <source>
        <dbReference type="PROSITE" id="PS50106"/>
    </source>
</evidence>
<protein>
    <submittedName>
        <fullName evidence="8">S41 family peptidase</fullName>
    </submittedName>
</protein>
<evidence type="ECO:0000256" key="4">
    <source>
        <dbReference type="ARBA" id="ARBA00022825"/>
    </source>
</evidence>
<reference evidence="8 9" key="1">
    <citation type="submission" date="2020-04" db="EMBL/GenBank/DDBJ databases">
        <authorList>
            <person name="Hitch T.C.A."/>
            <person name="Wylensek D."/>
            <person name="Clavel T."/>
        </authorList>
    </citation>
    <scope>NUCLEOTIDE SEQUENCE [LARGE SCALE GENOMIC DNA]</scope>
    <source>
        <strain evidence="8 9">Oil-RF-744-FAT-WT-6-1</strain>
    </source>
</reference>
<dbReference type="AlphaFoldDB" id="A0A848C2X6"/>
<evidence type="ECO:0000256" key="6">
    <source>
        <dbReference type="SAM" id="Phobius"/>
    </source>
</evidence>
<dbReference type="CDD" id="cd07560">
    <property type="entry name" value="Peptidase_S41_CPP"/>
    <property type="match status" value="1"/>
</dbReference>
<dbReference type="Gene3D" id="3.90.226.10">
    <property type="entry name" value="2-enoyl-CoA Hydratase, Chain A, domain 1"/>
    <property type="match status" value="1"/>
</dbReference>
<keyword evidence="3 5" id="KW-0378">Hydrolase</keyword>
<keyword evidence="6" id="KW-0472">Membrane</keyword>
<evidence type="ECO:0000256" key="1">
    <source>
        <dbReference type="ARBA" id="ARBA00009179"/>
    </source>
</evidence>
<name>A0A848C2X6_9FIRM</name>
<dbReference type="PANTHER" id="PTHR32060">
    <property type="entry name" value="TAIL-SPECIFIC PROTEASE"/>
    <property type="match status" value="1"/>
</dbReference>
<sequence>MNQKKHMFQMLFRAVAWGLFTAACSVLLLVGLFYYYTGTPVGFIKFFRTLHVVEQNFPGAVDKQDLLNGALEGIVKKLGDKHSIYLDGDDFQAFSDQTSGSYAGIGVYIGSSEEGTIVAGVMDDSPAAEAGVQRGDLIQAINGTSTKGMSLEDISKTIRGPVDTTVTLTLGRNGESQEMAITRRQIHMKTVGGQMIEGTDVGYIRVAIFSENTGEEFTRQYQELRKQGMKRMILDLRNNPGGIVDQAVAVASNFVPKDSVIVSFTSRSGDESEYKANGSGDTIPLVVLINENSASASEIVSGAIQDLKLGPVIGTKSYGKGTVQGVYPIDSDDAIKLTVAKYRTASGREIDGVGIQPDIEVQLQPNDPEDYQYEKALEVVQTL</sequence>
<evidence type="ECO:0000256" key="5">
    <source>
        <dbReference type="RuleBase" id="RU004404"/>
    </source>
</evidence>
<dbReference type="SUPFAM" id="SSF52096">
    <property type="entry name" value="ClpP/crotonase"/>
    <property type="match status" value="1"/>
</dbReference>
<keyword evidence="2 5" id="KW-0645">Protease</keyword>
<evidence type="ECO:0000313" key="8">
    <source>
        <dbReference type="EMBL" id="NME28893.1"/>
    </source>
</evidence>
<dbReference type="GO" id="GO:0006508">
    <property type="term" value="P:proteolysis"/>
    <property type="evidence" value="ECO:0007669"/>
    <property type="project" value="UniProtKB-KW"/>
</dbReference>
<dbReference type="GO" id="GO:0004175">
    <property type="term" value="F:endopeptidase activity"/>
    <property type="evidence" value="ECO:0007669"/>
    <property type="project" value="TreeGrafter"/>
</dbReference>
<feature type="domain" description="PDZ" evidence="7">
    <location>
        <begin position="91"/>
        <end position="159"/>
    </location>
</feature>